<accession>A0A4R2N8N3</accession>
<dbReference type="PANTHER" id="PTHR42852">
    <property type="entry name" value="THIOL:DISULFIDE INTERCHANGE PROTEIN DSBE"/>
    <property type="match status" value="1"/>
</dbReference>
<dbReference type="InterPro" id="IPR036249">
    <property type="entry name" value="Thioredoxin-like_sf"/>
</dbReference>
<keyword evidence="4" id="KW-0676">Redox-active center</keyword>
<sequence length="174" mass="20173">MKKLLLFTPLILLFAVVFFLVLQLKNPDSIAPSEDWRGKPLPTFRLPHLLDEKTIISNHSLPREPYILNVWASWCSWCIKEFPMLKQMQQQGIRIVGLTYADRPNDARQALNQWGNPFELIINDYQHAQLITALNIHSAPATYLVDQNGIIRYQQKGYNPNLAMDFLERLTALK</sequence>
<evidence type="ECO:0000313" key="7">
    <source>
        <dbReference type="Proteomes" id="UP000295537"/>
    </source>
</evidence>
<dbReference type="GO" id="GO:0016491">
    <property type="term" value="F:oxidoreductase activity"/>
    <property type="evidence" value="ECO:0007669"/>
    <property type="project" value="InterPro"/>
</dbReference>
<dbReference type="PANTHER" id="PTHR42852:SF6">
    <property type="entry name" value="THIOL:DISULFIDE INTERCHANGE PROTEIN DSBE"/>
    <property type="match status" value="1"/>
</dbReference>
<reference evidence="6 7" key="1">
    <citation type="submission" date="2019-03" db="EMBL/GenBank/DDBJ databases">
        <title>Genomic Encyclopedia of Type Strains, Phase IV (KMG-IV): sequencing the most valuable type-strain genomes for metagenomic binning, comparative biology and taxonomic classification.</title>
        <authorList>
            <person name="Goeker M."/>
        </authorList>
    </citation>
    <scope>NUCLEOTIDE SEQUENCE [LARGE SCALE GENOMIC DNA]</scope>
    <source>
        <strain evidence="6 7">DSM 16380</strain>
    </source>
</reference>
<proteinExistence type="predicted"/>
<evidence type="ECO:0000256" key="4">
    <source>
        <dbReference type="ARBA" id="ARBA00023284"/>
    </source>
</evidence>
<organism evidence="6 7">
    <name type="scientific">Nicoletella semolina</name>
    <dbReference type="NCBI Taxonomy" id="271160"/>
    <lineage>
        <taxon>Bacteria</taxon>
        <taxon>Pseudomonadati</taxon>
        <taxon>Pseudomonadota</taxon>
        <taxon>Gammaproteobacteria</taxon>
        <taxon>Pasteurellales</taxon>
        <taxon>Pasteurellaceae</taxon>
        <taxon>Nicoletella</taxon>
    </lineage>
</organism>
<dbReference type="EMBL" id="SLXJ01000006">
    <property type="protein sequence ID" value="TCP17347.1"/>
    <property type="molecule type" value="Genomic_DNA"/>
</dbReference>
<comment type="subcellular location">
    <subcellularLocation>
        <location evidence="1">Cell envelope</location>
    </subcellularLocation>
</comment>
<dbReference type="InterPro" id="IPR013766">
    <property type="entry name" value="Thioredoxin_domain"/>
</dbReference>
<dbReference type="GO" id="GO:0030313">
    <property type="term" value="C:cell envelope"/>
    <property type="evidence" value="ECO:0007669"/>
    <property type="project" value="UniProtKB-SubCell"/>
</dbReference>
<evidence type="ECO:0000256" key="3">
    <source>
        <dbReference type="ARBA" id="ARBA00023157"/>
    </source>
</evidence>
<evidence type="ECO:0000256" key="2">
    <source>
        <dbReference type="ARBA" id="ARBA00022748"/>
    </source>
</evidence>
<dbReference type="AlphaFoldDB" id="A0A4R2N8N3"/>
<evidence type="ECO:0000259" key="5">
    <source>
        <dbReference type="PROSITE" id="PS51352"/>
    </source>
</evidence>
<dbReference type="OrthoDB" id="9799347at2"/>
<dbReference type="InterPro" id="IPR050553">
    <property type="entry name" value="Thioredoxin_ResA/DsbE_sf"/>
</dbReference>
<feature type="domain" description="Thioredoxin" evidence="5">
    <location>
        <begin position="35"/>
        <end position="174"/>
    </location>
</feature>
<keyword evidence="7" id="KW-1185">Reference proteome</keyword>
<evidence type="ECO:0000256" key="1">
    <source>
        <dbReference type="ARBA" id="ARBA00004196"/>
    </source>
</evidence>
<comment type="caution">
    <text evidence="6">The sequence shown here is derived from an EMBL/GenBank/DDBJ whole genome shotgun (WGS) entry which is preliminary data.</text>
</comment>
<dbReference type="Proteomes" id="UP000295537">
    <property type="component" value="Unassembled WGS sequence"/>
</dbReference>
<gene>
    <name evidence="6" type="ORF">EV693_10627</name>
</gene>
<dbReference type="InterPro" id="IPR013740">
    <property type="entry name" value="Redoxin"/>
</dbReference>
<dbReference type="PROSITE" id="PS51352">
    <property type="entry name" value="THIOREDOXIN_2"/>
    <property type="match status" value="1"/>
</dbReference>
<dbReference type="GO" id="GO:0017004">
    <property type="term" value="P:cytochrome complex assembly"/>
    <property type="evidence" value="ECO:0007669"/>
    <property type="project" value="UniProtKB-KW"/>
</dbReference>
<dbReference type="Gene3D" id="3.40.30.10">
    <property type="entry name" value="Glutaredoxin"/>
    <property type="match status" value="1"/>
</dbReference>
<keyword evidence="3" id="KW-1015">Disulfide bond</keyword>
<protein>
    <submittedName>
        <fullName evidence="6">Cytochrome c biogenesis protein CcmG/thiol:disulfide interchange protein DsbE</fullName>
    </submittedName>
</protein>
<evidence type="ECO:0000313" key="6">
    <source>
        <dbReference type="EMBL" id="TCP17347.1"/>
    </source>
</evidence>
<dbReference type="Pfam" id="PF08534">
    <property type="entry name" value="Redoxin"/>
    <property type="match status" value="1"/>
</dbReference>
<name>A0A4R2N8N3_9PAST</name>
<dbReference type="SUPFAM" id="SSF52833">
    <property type="entry name" value="Thioredoxin-like"/>
    <property type="match status" value="1"/>
</dbReference>
<dbReference type="RefSeq" id="WP_132501277.1">
    <property type="nucleotide sequence ID" value="NZ_LVXA01000001.1"/>
</dbReference>
<keyword evidence="2" id="KW-0201">Cytochrome c-type biogenesis</keyword>